<feature type="domain" description="von Hippel-Lindau disease tumour suppressor beta" evidence="4">
    <location>
        <begin position="438"/>
        <end position="497"/>
    </location>
</feature>
<dbReference type="InterPro" id="IPR036208">
    <property type="entry name" value="VHL_sf"/>
</dbReference>
<dbReference type="EMBL" id="JAFLNF010000009">
    <property type="protein sequence ID" value="MBO0347198.1"/>
    <property type="molecule type" value="Genomic_DNA"/>
</dbReference>
<feature type="signal peptide" evidence="3">
    <location>
        <begin position="1"/>
        <end position="29"/>
    </location>
</feature>
<keyword evidence="3" id="KW-0732">Signal</keyword>
<feature type="region of interest" description="Disordered" evidence="2">
    <location>
        <begin position="119"/>
        <end position="278"/>
    </location>
</feature>
<feature type="chain" id="PRO_5038109875" description="von Hippel-Lindau disease tumour suppressor beta domain-containing protein" evidence="3">
    <location>
        <begin position="30"/>
        <end position="659"/>
    </location>
</feature>
<gene>
    <name evidence="5" type="ORF">J0X15_18360</name>
</gene>
<feature type="compositionally biased region" description="Low complexity" evidence="2">
    <location>
        <begin position="557"/>
        <end position="571"/>
    </location>
</feature>
<evidence type="ECO:0000256" key="2">
    <source>
        <dbReference type="SAM" id="MobiDB-lite"/>
    </source>
</evidence>
<feature type="compositionally biased region" description="Polar residues" evidence="2">
    <location>
        <begin position="148"/>
        <end position="158"/>
    </location>
</feature>
<comment type="similarity">
    <text evidence="1">Belongs to the VHL family.</text>
</comment>
<evidence type="ECO:0000259" key="4">
    <source>
        <dbReference type="Pfam" id="PF01847"/>
    </source>
</evidence>
<dbReference type="AlphaFoldDB" id="A0A939JB87"/>
<dbReference type="RefSeq" id="WP_206943963.1">
    <property type="nucleotide sequence ID" value="NZ_JAFLNF010000009.1"/>
</dbReference>
<dbReference type="SUPFAM" id="SSF49468">
    <property type="entry name" value="VHL"/>
    <property type="match status" value="1"/>
</dbReference>
<dbReference type="Pfam" id="PF01847">
    <property type="entry name" value="VHL"/>
    <property type="match status" value="1"/>
</dbReference>
<reference evidence="5" key="1">
    <citation type="submission" date="2021-03" db="EMBL/GenBank/DDBJ databases">
        <title>Roseibium sp. CAU 1637 isolated from Incheon.</title>
        <authorList>
            <person name="Kim W."/>
        </authorList>
    </citation>
    <scope>NUCLEOTIDE SEQUENCE</scope>
    <source>
        <strain evidence="5">CAU 1637</strain>
    </source>
</reference>
<dbReference type="InterPro" id="IPR024053">
    <property type="entry name" value="VHL_beta_dom"/>
</dbReference>
<evidence type="ECO:0000313" key="6">
    <source>
        <dbReference type="Proteomes" id="UP000664779"/>
    </source>
</evidence>
<comment type="caution">
    <text evidence="5">The sequence shown here is derived from an EMBL/GenBank/DDBJ whole genome shotgun (WGS) entry which is preliminary data.</text>
</comment>
<feature type="compositionally biased region" description="Polar residues" evidence="2">
    <location>
        <begin position="210"/>
        <end position="224"/>
    </location>
</feature>
<dbReference type="InterPro" id="IPR037140">
    <property type="entry name" value="VHL_beta_dom_sf"/>
</dbReference>
<dbReference type="InterPro" id="IPR022772">
    <property type="entry name" value="VHL_tumour_suppress_b/a_dom"/>
</dbReference>
<proteinExistence type="inferred from homology"/>
<evidence type="ECO:0000256" key="1">
    <source>
        <dbReference type="ARBA" id="ARBA00010057"/>
    </source>
</evidence>
<dbReference type="Proteomes" id="UP000664779">
    <property type="component" value="Unassembled WGS sequence"/>
</dbReference>
<feature type="region of interest" description="Disordered" evidence="2">
    <location>
        <begin position="401"/>
        <end position="429"/>
    </location>
</feature>
<organism evidence="5 6">
    <name type="scientific">Roseibium limicola</name>
    <dbReference type="NCBI Taxonomy" id="2816037"/>
    <lineage>
        <taxon>Bacteria</taxon>
        <taxon>Pseudomonadati</taxon>
        <taxon>Pseudomonadota</taxon>
        <taxon>Alphaproteobacteria</taxon>
        <taxon>Hyphomicrobiales</taxon>
        <taxon>Stappiaceae</taxon>
        <taxon>Roseibium</taxon>
    </lineage>
</organism>
<feature type="compositionally biased region" description="Low complexity" evidence="2">
    <location>
        <begin position="523"/>
        <end position="538"/>
    </location>
</feature>
<evidence type="ECO:0000313" key="5">
    <source>
        <dbReference type="EMBL" id="MBO0347198.1"/>
    </source>
</evidence>
<name>A0A939JB87_9HYPH</name>
<protein>
    <recommendedName>
        <fullName evidence="4">von Hippel-Lindau disease tumour suppressor beta domain-containing protein</fullName>
    </recommendedName>
</protein>
<dbReference type="Gene3D" id="2.60.40.780">
    <property type="entry name" value="von Hippel-Lindau disease tumour suppressor, beta domain"/>
    <property type="match status" value="1"/>
</dbReference>
<sequence length="659" mass="69126">MRPRNNRASRLLFSAAASAVLLLATAAQAQTPPETLRIQVKPVKPGIRSVTIDGRYRPIISRDDAGVVIDTLGSADSLPPCSVELQVTLENSRVLNRSADLCSGDTLLVDVGSDGKPAGARVIGGSEGAVPSPTKQATPAAETRKSDPSSTPAQSATRPQPPRDQDPATADESGPAMGQAPATRDQLTEKKTKGDGGTLLKPLEKVDTPIDNTPESAKSSQDLNTIVGESLNRHRPKQDGSTKSPASGDAVTVGQAENRVWESDPGSQPGDRSYLTHGVSQTDDIDFRAACLTQSGQATIVFAQTSPSTSEGVTEPVSLSAGAFSMTYTAVGSSSNNQYGQSFPQVTLPLTDPLWQSLISESQLKVQIQGTPAYSVSLKGSATPVRLFVATCSEPQRIVGEDPANGFGTEPSGFPGQPGGSGPGRTAADLSCSEAGRVRSLQGERNGQIVFQNNSTRPVDVNWIGYDGNTRHFATLEPGQMLNQPTFVTHAWLVRETNGPCLGIFVSRSPYREVSITGGQRFEQPQTQPFNQNNNGFGAPPPAPGFDGGPAGPLPPADIGGPRPLGSSSGFGNGNSNAGFANVRVADYLCDAGVDLRVTFSPDQSQVTIAQMGAQQVTLPRLGAASSFAYGREGFLFQGQPGNTTWSRPGQRDVFCSLR</sequence>
<keyword evidence="6" id="KW-1185">Reference proteome</keyword>
<dbReference type="CDD" id="cd05468">
    <property type="entry name" value="pVHL"/>
    <property type="match status" value="1"/>
</dbReference>
<accession>A0A939JB87</accession>
<evidence type="ECO:0000256" key="3">
    <source>
        <dbReference type="SAM" id="SignalP"/>
    </source>
</evidence>
<feature type="region of interest" description="Disordered" evidence="2">
    <location>
        <begin position="523"/>
        <end position="571"/>
    </location>
</feature>